<feature type="active site" description="Nucleophile" evidence="8">
    <location>
        <position position="50"/>
    </location>
</feature>
<dbReference type="InterPro" id="IPR006151">
    <property type="entry name" value="Shikm_DH/Glu-tRNA_Rdtase"/>
</dbReference>
<comment type="miscellaneous">
    <text evidence="8">During catalysis, the active site Cys acts as a nucleophile attacking the alpha-carbonyl group of tRNA-bound glutamate with the formation of a thioester intermediate between enzyme and glutamate, and the concomitant release of tRNA(Glu). The thioester intermediate is finally reduced by direct hydride transfer from NADPH, to form the product GSA.</text>
</comment>
<dbReference type="Pfam" id="PF01488">
    <property type="entry name" value="Shikimate_DH"/>
    <property type="match status" value="1"/>
</dbReference>
<name>A0ABV7VYL4_9GAMM</name>
<dbReference type="EMBL" id="JBHRYB010000013">
    <property type="protein sequence ID" value="MFC3681118.1"/>
    <property type="molecule type" value="Genomic_DNA"/>
</dbReference>
<feature type="domain" description="Glutamyl-tRNA reductase N-terminal" evidence="12">
    <location>
        <begin position="6"/>
        <end position="164"/>
    </location>
</feature>
<dbReference type="Gene3D" id="3.40.50.720">
    <property type="entry name" value="NAD(P)-binding Rossmann-like Domain"/>
    <property type="match status" value="1"/>
</dbReference>
<dbReference type="EC" id="1.2.1.70" evidence="3 8"/>
<dbReference type="NCBIfam" id="TIGR01035">
    <property type="entry name" value="hemA"/>
    <property type="match status" value="1"/>
</dbReference>
<reference evidence="14" key="1">
    <citation type="journal article" date="2019" name="Int. J. Syst. Evol. Microbiol.">
        <title>The Global Catalogue of Microorganisms (GCM) 10K type strain sequencing project: providing services to taxonomists for standard genome sequencing and annotation.</title>
        <authorList>
            <consortium name="The Broad Institute Genomics Platform"/>
            <consortium name="The Broad Institute Genome Sequencing Center for Infectious Disease"/>
            <person name="Wu L."/>
            <person name="Ma J."/>
        </authorList>
    </citation>
    <scope>NUCLEOTIDE SEQUENCE [LARGE SCALE GENOMIC DNA]</scope>
    <source>
        <strain evidence="14">KCTC 42424</strain>
    </source>
</reference>
<comment type="subunit">
    <text evidence="8">Homodimer.</text>
</comment>
<dbReference type="SUPFAM" id="SSF69742">
    <property type="entry name" value="Glutamyl tRNA-reductase catalytic, N-terminal domain"/>
    <property type="match status" value="1"/>
</dbReference>
<evidence type="ECO:0000259" key="10">
    <source>
        <dbReference type="Pfam" id="PF00745"/>
    </source>
</evidence>
<evidence type="ECO:0000256" key="6">
    <source>
        <dbReference type="ARBA" id="ARBA00023244"/>
    </source>
</evidence>
<evidence type="ECO:0000256" key="5">
    <source>
        <dbReference type="ARBA" id="ARBA00023002"/>
    </source>
</evidence>
<dbReference type="SUPFAM" id="SSF69075">
    <property type="entry name" value="Glutamyl tRNA-reductase dimerization domain"/>
    <property type="match status" value="1"/>
</dbReference>
<comment type="similarity">
    <text evidence="2 8 9">Belongs to the glutamyl-tRNA reductase family.</text>
</comment>
<comment type="pathway">
    <text evidence="1 8 9">Porphyrin-containing compound metabolism; protoporphyrin-IX biosynthesis; 5-aminolevulinate from L-glutamyl-tRNA(Glu): step 1/2.</text>
</comment>
<dbReference type="InterPro" id="IPR000343">
    <property type="entry name" value="4pyrrol_synth_GluRdtase"/>
</dbReference>
<keyword evidence="4 8" id="KW-0521">NADP</keyword>
<sequence>MGIWALGVNHKTAPVSVRERVAFDPVSMPQVLNQVQQLEQVSEVVILSTCNRTEIYCSSPDGQTEPDQPVALQQAALSQWLADHHQIDPQELNDSLYCLGQDKAVQHTMRVASGLDSLVLGEPQILGQMKSAYAVAQEAGTVGSELGRLFRQTFSIAKRVRTDTAIGENPVSVAFAAVRMAQHIFADLSRSHALLIGAGETIELVARHLHQAGVSQMTLANRTLARAQNLAQEFHADAVLLEDIPTVLPQADIIISSTASPLPILGKGAVEKALKKRRHKPMFMVDIAVPRDIEEEVAELADVYLYTVDDLRGIIEENVRSREDAARQAEDLILSGVEHYMRELKALDAVSTLTDLRGHVDDVKEEQLQKALKQLNNGADAEKVLRQFAHTFSNKLLHAPTKTLRKAGAEGRLEALDWTRELFQLNNPSSSDH</sequence>
<evidence type="ECO:0000256" key="4">
    <source>
        <dbReference type="ARBA" id="ARBA00022857"/>
    </source>
</evidence>
<gene>
    <name evidence="8 13" type="primary">hemA</name>
    <name evidence="13" type="ORF">ACFOMG_13515</name>
</gene>
<dbReference type="Pfam" id="PF05201">
    <property type="entry name" value="GlutR_N"/>
    <property type="match status" value="1"/>
</dbReference>
<evidence type="ECO:0000256" key="2">
    <source>
        <dbReference type="ARBA" id="ARBA00005916"/>
    </source>
</evidence>
<dbReference type="Gene3D" id="3.30.460.30">
    <property type="entry name" value="Glutamyl-tRNA reductase, N-terminal domain"/>
    <property type="match status" value="1"/>
</dbReference>
<evidence type="ECO:0000313" key="13">
    <source>
        <dbReference type="EMBL" id="MFC3681118.1"/>
    </source>
</evidence>
<evidence type="ECO:0000259" key="12">
    <source>
        <dbReference type="Pfam" id="PF05201"/>
    </source>
</evidence>
<proteinExistence type="inferred from homology"/>
<feature type="domain" description="Tetrapyrrole biosynthesis glutamyl-tRNA reductase dimerisation" evidence="10">
    <location>
        <begin position="328"/>
        <end position="425"/>
    </location>
</feature>
<dbReference type="PANTHER" id="PTHR43013:SF1">
    <property type="entry name" value="GLUTAMYL-TRNA REDUCTASE"/>
    <property type="match status" value="1"/>
</dbReference>
<feature type="binding site" evidence="8">
    <location>
        <begin position="122"/>
        <end position="124"/>
    </location>
    <ligand>
        <name>substrate</name>
    </ligand>
</feature>
<comment type="function">
    <text evidence="8">Catalyzes the NADPH-dependent reduction of glutamyl-tRNA(Glu) to glutamate 1-semialdehyde (GSA).</text>
</comment>
<evidence type="ECO:0000256" key="9">
    <source>
        <dbReference type="RuleBase" id="RU000584"/>
    </source>
</evidence>
<evidence type="ECO:0000256" key="8">
    <source>
        <dbReference type="HAMAP-Rule" id="MF_00087"/>
    </source>
</evidence>
<feature type="domain" description="Quinate/shikimate 5-dehydrogenase/glutamyl-tRNA reductase" evidence="11">
    <location>
        <begin position="180"/>
        <end position="314"/>
    </location>
</feature>
<feature type="binding site" evidence="8">
    <location>
        <begin position="197"/>
        <end position="202"/>
    </location>
    <ligand>
        <name>NADP(+)</name>
        <dbReference type="ChEBI" id="CHEBI:58349"/>
    </ligand>
</feature>
<keyword evidence="5 8" id="KW-0560">Oxidoreductase</keyword>
<dbReference type="InterPro" id="IPR036453">
    <property type="entry name" value="GluRdtase_dimer_dom_sf"/>
</dbReference>
<dbReference type="SUPFAM" id="SSF51735">
    <property type="entry name" value="NAD(P)-binding Rossmann-fold domains"/>
    <property type="match status" value="1"/>
</dbReference>
<evidence type="ECO:0000256" key="3">
    <source>
        <dbReference type="ARBA" id="ARBA00012970"/>
    </source>
</evidence>
<evidence type="ECO:0000259" key="11">
    <source>
        <dbReference type="Pfam" id="PF01488"/>
    </source>
</evidence>
<evidence type="ECO:0000256" key="7">
    <source>
        <dbReference type="ARBA" id="ARBA00047464"/>
    </source>
</evidence>
<comment type="domain">
    <text evidence="8">Possesses an unusual extended V-shaped dimeric structure with each monomer consisting of three distinct domains arranged along a curved 'spinal' alpha-helix. The N-terminal catalytic domain specifically recognizes the glutamate moiety of the substrate. The second domain is the NADPH-binding domain, and the third C-terminal domain is responsible for dimerization.</text>
</comment>
<keyword evidence="14" id="KW-1185">Reference proteome</keyword>
<evidence type="ECO:0000256" key="1">
    <source>
        <dbReference type="ARBA" id="ARBA00005059"/>
    </source>
</evidence>
<evidence type="ECO:0000313" key="14">
    <source>
        <dbReference type="Proteomes" id="UP001595722"/>
    </source>
</evidence>
<feature type="site" description="Important for activity" evidence="8">
    <location>
        <position position="107"/>
    </location>
</feature>
<protein>
    <recommendedName>
        <fullName evidence="3 8">Glutamyl-tRNA reductase</fullName>
        <shortName evidence="8">GluTR</shortName>
        <ecNumber evidence="3 8">1.2.1.70</ecNumber>
    </recommendedName>
</protein>
<dbReference type="InterPro" id="IPR036291">
    <property type="entry name" value="NAD(P)-bd_dom_sf"/>
</dbReference>
<dbReference type="PIRSF" id="PIRSF000445">
    <property type="entry name" value="4pyrrol_synth_GluRdtase"/>
    <property type="match status" value="1"/>
</dbReference>
<dbReference type="PANTHER" id="PTHR43013">
    <property type="entry name" value="GLUTAMYL-TRNA REDUCTASE"/>
    <property type="match status" value="1"/>
</dbReference>
<comment type="caution">
    <text evidence="13">The sequence shown here is derived from an EMBL/GenBank/DDBJ whole genome shotgun (WGS) entry which is preliminary data.</text>
</comment>
<feature type="binding site" evidence="8">
    <location>
        <begin position="49"/>
        <end position="52"/>
    </location>
    <ligand>
        <name>substrate</name>
    </ligand>
</feature>
<feature type="binding site" evidence="8">
    <location>
        <position position="117"/>
    </location>
    <ligand>
        <name>substrate</name>
    </ligand>
</feature>
<dbReference type="InterPro" id="IPR036343">
    <property type="entry name" value="GluRdtase_N_sf"/>
</dbReference>
<dbReference type="Proteomes" id="UP001595722">
    <property type="component" value="Unassembled WGS sequence"/>
</dbReference>
<keyword evidence="6 8" id="KW-0627">Porphyrin biosynthesis</keyword>
<dbReference type="CDD" id="cd05213">
    <property type="entry name" value="NAD_bind_Glutamyl_tRNA_reduct"/>
    <property type="match status" value="1"/>
</dbReference>
<dbReference type="RefSeq" id="WP_376867330.1">
    <property type="nucleotide sequence ID" value="NZ_JBHRYB010000013.1"/>
</dbReference>
<feature type="binding site" evidence="8">
    <location>
        <position position="128"/>
    </location>
    <ligand>
        <name>substrate</name>
    </ligand>
</feature>
<accession>A0ABV7VYL4</accession>
<dbReference type="InterPro" id="IPR015896">
    <property type="entry name" value="4pyrrol_synth_GluRdtase_dimer"/>
</dbReference>
<comment type="catalytic activity">
    <reaction evidence="7 8 9">
        <text>(S)-4-amino-5-oxopentanoate + tRNA(Glu) + NADP(+) = L-glutamyl-tRNA(Glu) + NADPH + H(+)</text>
        <dbReference type="Rhea" id="RHEA:12344"/>
        <dbReference type="Rhea" id="RHEA-COMP:9663"/>
        <dbReference type="Rhea" id="RHEA-COMP:9680"/>
        <dbReference type="ChEBI" id="CHEBI:15378"/>
        <dbReference type="ChEBI" id="CHEBI:57501"/>
        <dbReference type="ChEBI" id="CHEBI:57783"/>
        <dbReference type="ChEBI" id="CHEBI:58349"/>
        <dbReference type="ChEBI" id="CHEBI:78442"/>
        <dbReference type="ChEBI" id="CHEBI:78520"/>
        <dbReference type="EC" id="1.2.1.70"/>
    </reaction>
</comment>
<dbReference type="Pfam" id="PF00745">
    <property type="entry name" value="GlutR_dimer"/>
    <property type="match status" value="1"/>
</dbReference>
<dbReference type="GO" id="GO:0008883">
    <property type="term" value="F:glutamyl-tRNA reductase activity"/>
    <property type="evidence" value="ECO:0007669"/>
    <property type="project" value="UniProtKB-EC"/>
</dbReference>
<dbReference type="InterPro" id="IPR015895">
    <property type="entry name" value="4pyrrol_synth_GluRdtase_N"/>
</dbReference>
<organism evidence="13 14">
    <name type="scientific">Bacterioplanoides pacificum</name>
    <dbReference type="NCBI Taxonomy" id="1171596"/>
    <lineage>
        <taxon>Bacteria</taxon>
        <taxon>Pseudomonadati</taxon>
        <taxon>Pseudomonadota</taxon>
        <taxon>Gammaproteobacteria</taxon>
        <taxon>Oceanospirillales</taxon>
        <taxon>Oceanospirillaceae</taxon>
        <taxon>Bacterioplanoides</taxon>
    </lineage>
</organism>
<dbReference type="HAMAP" id="MF_00087">
    <property type="entry name" value="Glu_tRNA_reductase"/>
    <property type="match status" value="1"/>
</dbReference>